<comment type="caution">
    <text evidence="7">The sequence shown here is derived from an EMBL/GenBank/DDBJ whole genome shotgun (WGS) entry which is preliminary data.</text>
</comment>
<keyword evidence="4" id="KW-0804">Transcription</keyword>
<evidence type="ECO:0000256" key="3">
    <source>
        <dbReference type="ARBA" id="ARBA00023015"/>
    </source>
</evidence>
<dbReference type="PANTHER" id="PTHR35346:SF1">
    <property type="entry name" value="BEN DOMAIN-CONTAINING PROTEIN 6"/>
    <property type="match status" value="1"/>
</dbReference>
<proteinExistence type="predicted"/>
<keyword evidence="8" id="KW-1185">Reference proteome</keyword>
<sequence>MRFSEMKHLSWACGGSMSAKCVRDWVTHSFLMEGQKILAVTQFEELVGMAEALLKGGGTLSTSASTLWRAANNSSPDSFASTCSNSNSNSSSPISLKAEEDHQTDEKQEERKRHSSLFGPLRTGSGLAVGTTFPSGLCGEAGRAEYSSTRRWRRERRRGLCEGGGAPLP</sequence>
<dbReference type="Gene3D" id="6.20.340.10">
    <property type="match status" value="1"/>
</dbReference>
<dbReference type="PANTHER" id="PTHR35346">
    <property type="entry name" value="BEN DOMAIN-CONTAINING PROTEIN 6"/>
    <property type="match status" value="1"/>
</dbReference>
<evidence type="ECO:0000313" key="8">
    <source>
        <dbReference type="Proteomes" id="UP000242450"/>
    </source>
</evidence>
<feature type="compositionally biased region" description="Basic and acidic residues" evidence="6">
    <location>
        <begin position="97"/>
        <end position="112"/>
    </location>
</feature>
<comment type="subcellular location">
    <subcellularLocation>
        <location evidence="1">Nucleus</location>
    </subcellularLocation>
</comment>
<evidence type="ECO:0000256" key="1">
    <source>
        <dbReference type="ARBA" id="ARBA00004123"/>
    </source>
</evidence>
<dbReference type="GO" id="GO:0045746">
    <property type="term" value="P:negative regulation of Notch signaling pathway"/>
    <property type="evidence" value="ECO:0007669"/>
    <property type="project" value="InterPro"/>
</dbReference>
<organism evidence="7 8">
    <name type="scientific">Cervus elaphus hippelaphus</name>
    <name type="common">European red deer</name>
    <dbReference type="NCBI Taxonomy" id="46360"/>
    <lineage>
        <taxon>Eukaryota</taxon>
        <taxon>Metazoa</taxon>
        <taxon>Chordata</taxon>
        <taxon>Craniata</taxon>
        <taxon>Vertebrata</taxon>
        <taxon>Euteleostomi</taxon>
        <taxon>Mammalia</taxon>
        <taxon>Eutheria</taxon>
        <taxon>Laurasiatheria</taxon>
        <taxon>Artiodactyla</taxon>
        <taxon>Ruminantia</taxon>
        <taxon>Pecora</taxon>
        <taxon>Cervidae</taxon>
        <taxon>Cervinae</taxon>
        <taxon>Cervus</taxon>
    </lineage>
</organism>
<dbReference type="EMBL" id="MKHE01000007">
    <property type="protein sequence ID" value="OWK13052.1"/>
    <property type="molecule type" value="Genomic_DNA"/>
</dbReference>
<keyword evidence="5" id="KW-0539">Nucleus</keyword>
<evidence type="ECO:0000256" key="5">
    <source>
        <dbReference type="ARBA" id="ARBA00023242"/>
    </source>
</evidence>
<keyword evidence="3" id="KW-0805">Transcription regulation</keyword>
<evidence type="ECO:0000256" key="4">
    <source>
        <dbReference type="ARBA" id="ARBA00023163"/>
    </source>
</evidence>
<dbReference type="InterPro" id="IPR037496">
    <property type="entry name" value="BEND6-like"/>
</dbReference>
<dbReference type="GO" id="GO:0045666">
    <property type="term" value="P:positive regulation of neuron differentiation"/>
    <property type="evidence" value="ECO:0007669"/>
    <property type="project" value="InterPro"/>
</dbReference>
<evidence type="ECO:0000256" key="6">
    <source>
        <dbReference type="SAM" id="MobiDB-lite"/>
    </source>
</evidence>
<dbReference type="AlphaFoldDB" id="A0A212D493"/>
<dbReference type="OrthoDB" id="8858716at2759"/>
<gene>
    <name evidence="7" type="ORF">Celaphus_00014178</name>
</gene>
<protein>
    <submittedName>
        <fullName evidence="7">BEND6</fullName>
    </submittedName>
</protein>
<evidence type="ECO:0000256" key="2">
    <source>
        <dbReference type="ARBA" id="ARBA00022491"/>
    </source>
</evidence>
<reference evidence="7 8" key="1">
    <citation type="journal article" date="2018" name="Mol. Genet. Genomics">
        <title>The red deer Cervus elaphus genome CerEla1.0: sequencing, annotating, genes, and chromosomes.</title>
        <authorList>
            <person name="Bana N.A."/>
            <person name="Nyiri A."/>
            <person name="Nagy J."/>
            <person name="Frank K."/>
            <person name="Nagy T."/>
            <person name="Steger V."/>
            <person name="Schiller M."/>
            <person name="Lakatos P."/>
            <person name="Sugar L."/>
            <person name="Horn P."/>
            <person name="Barta E."/>
            <person name="Orosz L."/>
        </authorList>
    </citation>
    <scope>NUCLEOTIDE SEQUENCE [LARGE SCALE GENOMIC DNA]</scope>
    <source>
        <strain evidence="7">Hungarian</strain>
    </source>
</reference>
<keyword evidence="2" id="KW-0678">Repressor</keyword>
<feature type="region of interest" description="Disordered" evidence="6">
    <location>
        <begin position="74"/>
        <end position="169"/>
    </location>
</feature>
<dbReference type="InterPro" id="IPR038562">
    <property type="entry name" value="Ribosomal_eL34_C_sf"/>
</dbReference>
<dbReference type="Proteomes" id="UP000242450">
    <property type="component" value="Chromosome 7"/>
</dbReference>
<dbReference type="GO" id="GO:0003714">
    <property type="term" value="F:transcription corepressor activity"/>
    <property type="evidence" value="ECO:0007669"/>
    <property type="project" value="InterPro"/>
</dbReference>
<accession>A0A212D493</accession>
<name>A0A212D493_CEREH</name>
<evidence type="ECO:0000313" key="7">
    <source>
        <dbReference type="EMBL" id="OWK13052.1"/>
    </source>
</evidence>
<dbReference type="GO" id="GO:0005634">
    <property type="term" value="C:nucleus"/>
    <property type="evidence" value="ECO:0007669"/>
    <property type="project" value="UniProtKB-SubCell"/>
</dbReference>
<feature type="compositionally biased region" description="Polar residues" evidence="6">
    <location>
        <begin position="74"/>
        <end position="83"/>
    </location>
</feature>